<feature type="compositionally biased region" description="Polar residues" evidence="1">
    <location>
        <begin position="424"/>
        <end position="441"/>
    </location>
</feature>
<evidence type="ECO:0000313" key="3">
    <source>
        <dbReference type="Proteomes" id="UP001606134"/>
    </source>
</evidence>
<keyword evidence="3" id="KW-1185">Reference proteome</keyword>
<gene>
    <name evidence="2" type="ORF">ACG04R_12085</name>
</gene>
<dbReference type="EMBL" id="JBIGIC010000005">
    <property type="protein sequence ID" value="MFG6487412.1"/>
    <property type="molecule type" value="Genomic_DNA"/>
</dbReference>
<dbReference type="Proteomes" id="UP001606134">
    <property type="component" value="Unassembled WGS sequence"/>
</dbReference>
<comment type="caution">
    <text evidence="2">The sequence shown here is derived from an EMBL/GenBank/DDBJ whole genome shotgun (WGS) entry which is preliminary data.</text>
</comment>
<feature type="region of interest" description="Disordered" evidence="1">
    <location>
        <begin position="408"/>
        <end position="441"/>
    </location>
</feature>
<name>A0ABW7HBW7_9BURK</name>
<proteinExistence type="predicted"/>
<accession>A0ABW7HBW7</accession>
<dbReference type="RefSeq" id="WP_394410223.1">
    <property type="nucleotide sequence ID" value="NZ_JBIGIC010000005.1"/>
</dbReference>
<organism evidence="2 3">
    <name type="scientific">Pelomonas candidula</name>
    <dbReference type="NCBI Taxonomy" id="3299025"/>
    <lineage>
        <taxon>Bacteria</taxon>
        <taxon>Pseudomonadati</taxon>
        <taxon>Pseudomonadota</taxon>
        <taxon>Betaproteobacteria</taxon>
        <taxon>Burkholderiales</taxon>
        <taxon>Sphaerotilaceae</taxon>
        <taxon>Roseateles</taxon>
    </lineage>
</organism>
<reference evidence="2 3" key="1">
    <citation type="submission" date="2024-08" db="EMBL/GenBank/DDBJ databases">
        <authorList>
            <person name="Lu H."/>
        </authorList>
    </citation>
    <scope>NUCLEOTIDE SEQUENCE [LARGE SCALE GENOMIC DNA]</scope>
    <source>
        <strain evidence="2 3">BYS78W</strain>
    </source>
</reference>
<evidence type="ECO:0000256" key="1">
    <source>
        <dbReference type="SAM" id="MobiDB-lite"/>
    </source>
</evidence>
<evidence type="ECO:0000313" key="2">
    <source>
        <dbReference type="EMBL" id="MFG6487412.1"/>
    </source>
</evidence>
<sequence>MALKLAGTTTHYKIYYDDSLSAADGLQRANALLGVCESDYAIMSDWFGGIALPYALPVEVHIDTGGYASAGWGPPISLKPGNGSSLTVVRYLLVAEVVEMFMLAQNKGWFASDGSNEGSAGEGLSRVLSAEFLHQIGVPGNMAGFDTARFWLNSDRTDFVNSIDEHDHAPDAKSGCATLFINWLSYQLGYDIKRVIANAASTLSGVYKNLTGDARDPFPAFKAQLDRAFPRLDASGHPIVSVVPGPNPDNPYPLDWTAQEPLMTIRIFWRMNPGRNVVNLNWPALSADSVVSVQASEYAAGTQQLPDGTEQRFVGSASITVDNITPHGPPYDPNRGVTFVVTVGWGSPLNVCTDITLLANAPQQVLWIGPRTASGTQAGTGTQGMGNPTTRIAGGGFAADSYSGPVTHHTATVGPSGHAAATHALTSGSPPAKVQTSVEAA</sequence>
<protein>
    <submittedName>
        <fullName evidence="2">Uncharacterized protein</fullName>
    </submittedName>
</protein>